<organism evidence="1 2">
    <name type="scientific">Panaeolus cyanescens</name>
    <dbReference type="NCBI Taxonomy" id="181874"/>
    <lineage>
        <taxon>Eukaryota</taxon>
        <taxon>Fungi</taxon>
        <taxon>Dikarya</taxon>
        <taxon>Basidiomycota</taxon>
        <taxon>Agaricomycotina</taxon>
        <taxon>Agaricomycetes</taxon>
        <taxon>Agaricomycetidae</taxon>
        <taxon>Agaricales</taxon>
        <taxon>Agaricineae</taxon>
        <taxon>Galeropsidaceae</taxon>
        <taxon>Panaeolus</taxon>
    </lineage>
</organism>
<sequence>MTSASLTQRQVAFSLEPIFPAEILAEIAGHLGDQFPNDKEGRKRKRDEMRTLATVSRTMCAIARTHIFEEIYIPSGIQLHHLANLFRDNPRLGAVVRSVECTFNEDTLDTEDIAEFFKLPKVMSLSAFWFRNWRRPGSGLSMFRIHALLNLYLSGSNGPPSLKTLHLVSVPGLHYEMFLLSQTLESLSLAHCSHAHHHVPNTEPNLKLKSLSISCTVIPFAFLQRCPNIEELNVTNQRIIFTEDDTHLTSQMQTDQPALPSLKRLHIRLWCYSEHTSPSYDSHYPQFPILMENSPALEDLSLLILGTQGPSLWYPNHRHLKNLTIDWSTCHPQSTTVLFEPQIEVLSGLNLPYLETISMSVSVETLIMDFDDEMLLKESIIRNARTFARLIGDRDGDLFPSLKTSSLVFDLIRSGPRVYEDVEMAYPTEDLKRELELIFNNLEVSEQITFLVEVTVRDK</sequence>
<comment type="caution">
    <text evidence="1">The sequence shown here is derived from an EMBL/GenBank/DDBJ whole genome shotgun (WGS) entry which is preliminary data.</text>
</comment>
<dbReference type="SUPFAM" id="SSF52047">
    <property type="entry name" value="RNI-like"/>
    <property type="match status" value="1"/>
</dbReference>
<keyword evidence="2" id="KW-1185">Reference proteome</keyword>
<evidence type="ECO:0008006" key="3">
    <source>
        <dbReference type="Google" id="ProtNLM"/>
    </source>
</evidence>
<proteinExistence type="predicted"/>
<dbReference type="InParanoid" id="A0A409W5A3"/>
<reference evidence="1 2" key="1">
    <citation type="journal article" date="2018" name="Evol. Lett.">
        <title>Horizontal gene cluster transfer increased hallucinogenic mushroom diversity.</title>
        <authorList>
            <person name="Reynolds H.T."/>
            <person name="Vijayakumar V."/>
            <person name="Gluck-Thaler E."/>
            <person name="Korotkin H.B."/>
            <person name="Matheny P.B."/>
            <person name="Slot J.C."/>
        </authorList>
    </citation>
    <scope>NUCLEOTIDE SEQUENCE [LARGE SCALE GENOMIC DNA]</scope>
    <source>
        <strain evidence="1 2">2629</strain>
    </source>
</reference>
<evidence type="ECO:0000313" key="1">
    <source>
        <dbReference type="EMBL" id="PPQ73693.1"/>
    </source>
</evidence>
<dbReference type="EMBL" id="NHTK01005802">
    <property type="protein sequence ID" value="PPQ73693.1"/>
    <property type="molecule type" value="Genomic_DNA"/>
</dbReference>
<name>A0A409W5A3_9AGAR</name>
<evidence type="ECO:0000313" key="2">
    <source>
        <dbReference type="Proteomes" id="UP000284842"/>
    </source>
</evidence>
<dbReference type="AlphaFoldDB" id="A0A409W5A3"/>
<dbReference type="Proteomes" id="UP000284842">
    <property type="component" value="Unassembled WGS sequence"/>
</dbReference>
<dbReference type="Gene3D" id="3.80.10.10">
    <property type="entry name" value="Ribonuclease Inhibitor"/>
    <property type="match status" value="1"/>
</dbReference>
<accession>A0A409W5A3</accession>
<dbReference type="InterPro" id="IPR032675">
    <property type="entry name" value="LRR_dom_sf"/>
</dbReference>
<protein>
    <recommendedName>
        <fullName evidence="3">F-box domain-containing protein</fullName>
    </recommendedName>
</protein>
<gene>
    <name evidence="1" type="ORF">CVT24_007327</name>
</gene>